<dbReference type="GO" id="GO:0005829">
    <property type="term" value="C:cytosol"/>
    <property type="evidence" value="ECO:0007669"/>
    <property type="project" value="TreeGrafter"/>
</dbReference>
<comment type="subunit">
    <text evidence="8">Homodimer. Interacts with FtsZ.</text>
</comment>
<dbReference type="RefSeq" id="WP_132087519.1">
    <property type="nucleotide sequence ID" value="NZ_JANKAQ010000002.1"/>
</dbReference>
<dbReference type="InterPro" id="IPR053712">
    <property type="entry name" value="Bac_CellDiv_Activator"/>
</dbReference>
<keyword evidence="12" id="KW-1185">Reference proteome</keyword>
<dbReference type="Proteomes" id="UP000295711">
    <property type="component" value="Unassembled WGS sequence"/>
</dbReference>
<dbReference type="GO" id="GO:0000921">
    <property type="term" value="P:septin ring assembly"/>
    <property type="evidence" value="ECO:0007669"/>
    <property type="project" value="TreeGrafter"/>
</dbReference>
<dbReference type="OrthoDB" id="1826286at2"/>
<evidence type="ECO:0000313" key="11">
    <source>
        <dbReference type="EMBL" id="TCO86418.1"/>
    </source>
</evidence>
<accession>A0A4V2SE29</accession>
<dbReference type="PANTHER" id="PTHR34981:SF1">
    <property type="entry name" value="CELL DIVISION PROTEIN ZAPA"/>
    <property type="match status" value="1"/>
</dbReference>
<evidence type="ECO:0000256" key="6">
    <source>
        <dbReference type="ARBA" id="ARBA00023306"/>
    </source>
</evidence>
<comment type="subcellular location">
    <subcellularLocation>
        <location evidence="1">Cytoplasm</location>
    </subcellularLocation>
</comment>
<proteinExistence type="predicted"/>
<dbReference type="InterPro" id="IPR036192">
    <property type="entry name" value="Cell_div_ZapA-like_sf"/>
</dbReference>
<dbReference type="Pfam" id="PF05164">
    <property type="entry name" value="ZapA"/>
    <property type="match status" value="1"/>
</dbReference>
<gene>
    <name evidence="11" type="ORF">EV212_101205</name>
</gene>
<evidence type="ECO:0000256" key="2">
    <source>
        <dbReference type="ARBA" id="ARBA00015195"/>
    </source>
</evidence>
<dbReference type="GO" id="GO:0000917">
    <property type="term" value="P:division septum assembly"/>
    <property type="evidence" value="ECO:0007669"/>
    <property type="project" value="UniProtKB-KW"/>
</dbReference>
<dbReference type="GO" id="GO:0032153">
    <property type="term" value="C:cell division site"/>
    <property type="evidence" value="ECO:0007669"/>
    <property type="project" value="TreeGrafter"/>
</dbReference>
<dbReference type="SUPFAM" id="SSF102829">
    <property type="entry name" value="Cell division protein ZapA-like"/>
    <property type="match status" value="1"/>
</dbReference>
<comment type="function">
    <text evidence="7">Activator of cell division through the inhibition of FtsZ GTPase activity, therefore promoting FtsZ assembly into bundles of protofilaments necessary for the formation of the division Z ring. It is recruited early at mid-cell but it is not essential for cell division.</text>
</comment>
<dbReference type="InterPro" id="IPR007838">
    <property type="entry name" value="Cell_div_ZapA-like"/>
</dbReference>
<dbReference type="EMBL" id="SLXA01000001">
    <property type="protein sequence ID" value="TCO86418.1"/>
    <property type="molecule type" value="Genomic_DNA"/>
</dbReference>
<evidence type="ECO:0000256" key="5">
    <source>
        <dbReference type="ARBA" id="ARBA00023210"/>
    </source>
</evidence>
<dbReference type="GO" id="GO:0030428">
    <property type="term" value="C:cell septum"/>
    <property type="evidence" value="ECO:0007669"/>
    <property type="project" value="TreeGrafter"/>
</dbReference>
<evidence type="ECO:0000256" key="9">
    <source>
        <dbReference type="ARBA" id="ARBA00033158"/>
    </source>
</evidence>
<dbReference type="PANTHER" id="PTHR34981">
    <property type="entry name" value="CELL DIVISION PROTEIN ZAPA"/>
    <property type="match status" value="1"/>
</dbReference>
<keyword evidence="3" id="KW-0963">Cytoplasm</keyword>
<evidence type="ECO:0000313" key="12">
    <source>
        <dbReference type="Proteomes" id="UP000295711"/>
    </source>
</evidence>
<dbReference type="AlphaFoldDB" id="A0A4V2SE29"/>
<protein>
    <recommendedName>
        <fullName evidence="2">Cell division protein ZapA</fullName>
    </recommendedName>
    <alternativeName>
        <fullName evidence="9">Z ring-associated protein ZapA</fullName>
    </alternativeName>
</protein>
<evidence type="ECO:0000256" key="4">
    <source>
        <dbReference type="ARBA" id="ARBA00022618"/>
    </source>
</evidence>
<keyword evidence="4 11" id="KW-0132">Cell division</keyword>
<comment type="caution">
    <text evidence="11">The sequence shown here is derived from an EMBL/GenBank/DDBJ whole genome shotgun (WGS) entry which is preliminary data.</text>
</comment>
<feature type="coiled-coil region" evidence="10">
    <location>
        <begin position="67"/>
        <end position="129"/>
    </location>
</feature>
<sequence>MAAKKDIQVLIGGKVYTLSGYESEEYLQKIALYINNKMEEMDQIPNYRRLSMDMQKTLLELNMADDYHKAKKQVEILEADIEEKDKTEYDLKHELIGAQIHLEEAEKEIERLKNEINDLQKQIVKLETRAYQKQ</sequence>
<dbReference type="Gene3D" id="6.10.250.790">
    <property type="match status" value="1"/>
</dbReference>
<keyword evidence="6" id="KW-0131">Cell cycle</keyword>
<evidence type="ECO:0000256" key="3">
    <source>
        <dbReference type="ARBA" id="ARBA00022490"/>
    </source>
</evidence>
<keyword evidence="10" id="KW-0175">Coiled coil</keyword>
<name>A0A4V2SE29_9FIRM</name>
<evidence type="ECO:0000256" key="10">
    <source>
        <dbReference type="SAM" id="Coils"/>
    </source>
</evidence>
<evidence type="ECO:0000256" key="7">
    <source>
        <dbReference type="ARBA" id="ARBA00024910"/>
    </source>
</evidence>
<reference evidence="11 12" key="1">
    <citation type="submission" date="2019-03" db="EMBL/GenBank/DDBJ databases">
        <title>Genomic Encyclopedia of Type Strains, Phase IV (KMG-IV): sequencing the most valuable type-strain genomes for metagenomic binning, comparative biology and taxonomic classification.</title>
        <authorList>
            <person name="Goeker M."/>
        </authorList>
    </citation>
    <scope>NUCLEOTIDE SEQUENCE [LARGE SCALE GENOMIC DNA]</scope>
    <source>
        <strain evidence="11 12">DSM 28559</strain>
    </source>
</reference>
<keyword evidence="5" id="KW-0717">Septation</keyword>
<evidence type="ECO:0000256" key="8">
    <source>
        <dbReference type="ARBA" id="ARBA00026068"/>
    </source>
</evidence>
<organism evidence="11 12">
    <name type="scientific">Frisingicoccus caecimuris</name>
    <dbReference type="NCBI Taxonomy" id="1796636"/>
    <lineage>
        <taxon>Bacteria</taxon>
        <taxon>Bacillati</taxon>
        <taxon>Bacillota</taxon>
        <taxon>Clostridia</taxon>
        <taxon>Lachnospirales</taxon>
        <taxon>Lachnospiraceae</taxon>
        <taxon>Frisingicoccus</taxon>
    </lineage>
</organism>
<evidence type="ECO:0000256" key="1">
    <source>
        <dbReference type="ARBA" id="ARBA00004496"/>
    </source>
</evidence>
<dbReference type="GO" id="GO:0043093">
    <property type="term" value="P:FtsZ-dependent cytokinesis"/>
    <property type="evidence" value="ECO:0007669"/>
    <property type="project" value="TreeGrafter"/>
</dbReference>